<dbReference type="InterPro" id="IPR006977">
    <property type="entry name" value="Yip1_dom"/>
</dbReference>
<evidence type="ECO:0000259" key="6">
    <source>
        <dbReference type="Pfam" id="PF04893"/>
    </source>
</evidence>
<proteinExistence type="predicted"/>
<organism evidence="7 8">
    <name type="scientific">Coprobacter tertius</name>
    <dbReference type="NCBI Taxonomy" id="2944915"/>
    <lineage>
        <taxon>Bacteria</taxon>
        <taxon>Pseudomonadati</taxon>
        <taxon>Bacteroidota</taxon>
        <taxon>Bacteroidia</taxon>
        <taxon>Bacteroidales</taxon>
        <taxon>Barnesiellaceae</taxon>
        <taxon>Coprobacter</taxon>
    </lineage>
</organism>
<name>A0ABT1MHJ0_9BACT</name>
<dbReference type="Pfam" id="PF04893">
    <property type="entry name" value="Yip1"/>
    <property type="match status" value="1"/>
</dbReference>
<evidence type="ECO:0000256" key="1">
    <source>
        <dbReference type="ARBA" id="ARBA00004141"/>
    </source>
</evidence>
<feature type="transmembrane region" description="Helical" evidence="5">
    <location>
        <begin position="105"/>
        <end position="122"/>
    </location>
</feature>
<gene>
    <name evidence="7" type="ORF">NMU02_08345</name>
</gene>
<keyword evidence="3 5" id="KW-1133">Transmembrane helix</keyword>
<protein>
    <submittedName>
        <fullName evidence="7">YIP1 family protein</fullName>
    </submittedName>
</protein>
<sequence>MIKNILSRIFFLIVAPGKTWAEIKEKDESTDHFLNNFLYPVMGVTALSVFGGFFGSDFTLEKGIKLGTICFVKYFVGFYLCAFLIEEMSLRIFEMPKNIKKSRIFSGYLLSISMVITFAMNLLPNNFSFLAFAPLYIVYVVWEGIKNYFEVPETKKMLSTIFISIVVLLSPMIIERIMYMLMPGIKG</sequence>
<evidence type="ECO:0000313" key="7">
    <source>
        <dbReference type="EMBL" id="MCP9612097.1"/>
    </source>
</evidence>
<comment type="subcellular location">
    <subcellularLocation>
        <location evidence="1">Membrane</location>
        <topology evidence="1">Multi-pass membrane protein</topology>
    </subcellularLocation>
</comment>
<evidence type="ECO:0000256" key="3">
    <source>
        <dbReference type="ARBA" id="ARBA00022989"/>
    </source>
</evidence>
<evidence type="ECO:0000313" key="8">
    <source>
        <dbReference type="Proteomes" id="UP001205603"/>
    </source>
</evidence>
<keyword evidence="8" id="KW-1185">Reference proteome</keyword>
<dbReference type="EMBL" id="JANDHW010000007">
    <property type="protein sequence ID" value="MCP9612097.1"/>
    <property type="molecule type" value="Genomic_DNA"/>
</dbReference>
<evidence type="ECO:0000256" key="4">
    <source>
        <dbReference type="ARBA" id="ARBA00023136"/>
    </source>
</evidence>
<comment type="caution">
    <text evidence="7">The sequence shown here is derived from an EMBL/GenBank/DDBJ whole genome shotgun (WGS) entry which is preliminary data.</text>
</comment>
<keyword evidence="2 5" id="KW-0812">Transmembrane</keyword>
<keyword evidence="4 5" id="KW-0472">Membrane</keyword>
<feature type="transmembrane region" description="Helical" evidence="5">
    <location>
        <begin position="37"/>
        <end position="54"/>
    </location>
</feature>
<reference evidence="7 8" key="1">
    <citation type="submission" date="2022-07" db="EMBL/GenBank/DDBJ databases">
        <title>Fecal culturing of patients with breast cancer.</title>
        <authorList>
            <person name="Teng N.M.Y."/>
            <person name="Kiu R."/>
            <person name="Evans R."/>
            <person name="Baker D.J."/>
            <person name="Zenner C."/>
            <person name="Robinson S.D."/>
            <person name="Hall L.J."/>
        </authorList>
    </citation>
    <scope>NUCLEOTIDE SEQUENCE [LARGE SCALE GENOMIC DNA]</scope>
    <source>
        <strain evidence="7 8">LH1063</strain>
    </source>
</reference>
<feature type="transmembrane region" description="Helical" evidence="5">
    <location>
        <begin position="157"/>
        <end position="174"/>
    </location>
</feature>
<evidence type="ECO:0000256" key="2">
    <source>
        <dbReference type="ARBA" id="ARBA00022692"/>
    </source>
</evidence>
<evidence type="ECO:0000256" key="5">
    <source>
        <dbReference type="SAM" id="Phobius"/>
    </source>
</evidence>
<feature type="domain" description="Yip1" evidence="6">
    <location>
        <begin position="12"/>
        <end position="170"/>
    </location>
</feature>
<accession>A0ABT1MHJ0</accession>
<dbReference type="RefSeq" id="WP_255027346.1">
    <property type="nucleotide sequence ID" value="NZ_JANDHW010000007.1"/>
</dbReference>
<feature type="transmembrane region" description="Helical" evidence="5">
    <location>
        <begin position="66"/>
        <end position="85"/>
    </location>
</feature>
<dbReference type="Proteomes" id="UP001205603">
    <property type="component" value="Unassembled WGS sequence"/>
</dbReference>
<feature type="transmembrane region" description="Helical" evidence="5">
    <location>
        <begin position="129"/>
        <end position="145"/>
    </location>
</feature>